<evidence type="ECO:0000313" key="3">
    <source>
        <dbReference type="Proteomes" id="UP001549366"/>
    </source>
</evidence>
<protein>
    <submittedName>
        <fullName evidence="2">Uncharacterized protein</fullName>
    </submittedName>
</protein>
<dbReference type="RefSeq" id="WP_354010892.1">
    <property type="nucleotide sequence ID" value="NZ_JBEWTA010000001.1"/>
</dbReference>
<accession>A0ABV2SFL5</accession>
<organism evidence="2 3">
    <name type="scientific">Endozoicomonas lisbonensis</name>
    <dbReference type="NCBI Taxonomy" id="3120522"/>
    <lineage>
        <taxon>Bacteria</taxon>
        <taxon>Pseudomonadati</taxon>
        <taxon>Pseudomonadota</taxon>
        <taxon>Gammaproteobacteria</taxon>
        <taxon>Oceanospirillales</taxon>
        <taxon>Endozoicomonadaceae</taxon>
        <taxon>Endozoicomonas</taxon>
    </lineage>
</organism>
<evidence type="ECO:0000256" key="1">
    <source>
        <dbReference type="SAM" id="Phobius"/>
    </source>
</evidence>
<feature type="transmembrane region" description="Helical" evidence="1">
    <location>
        <begin position="199"/>
        <end position="221"/>
    </location>
</feature>
<dbReference type="Proteomes" id="UP001549366">
    <property type="component" value="Unassembled WGS sequence"/>
</dbReference>
<comment type="caution">
    <text evidence="2">The sequence shown here is derived from an EMBL/GenBank/DDBJ whole genome shotgun (WGS) entry which is preliminary data.</text>
</comment>
<keyword evidence="1" id="KW-0472">Membrane</keyword>
<evidence type="ECO:0000313" key="2">
    <source>
        <dbReference type="EMBL" id="MET4756558.1"/>
    </source>
</evidence>
<dbReference type="EMBL" id="JBEWTB010000002">
    <property type="protein sequence ID" value="MET4756558.1"/>
    <property type="molecule type" value="Genomic_DNA"/>
</dbReference>
<reference evidence="2 3" key="1">
    <citation type="submission" date="2024-06" db="EMBL/GenBank/DDBJ databases">
        <title>Genomic Encyclopedia of Type Strains, Phase V (KMG-V): Genome sequencing to study the core and pangenomes of soil and plant-associated prokaryotes.</title>
        <authorList>
            <person name="Whitman W."/>
        </authorList>
    </citation>
    <scope>NUCLEOTIDE SEQUENCE [LARGE SCALE GENOMIC DNA]</scope>
    <source>
        <strain evidence="2 3">NE40</strain>
    </source>
</reference>
<keyword evidence="3" id="KW-1185">Reference proteome</keyword>
<name>A0ABV2SFL5_9GAMM</name>
<gene>
    <name evidence="2" type="ORF">V5J35_001750</name>
</gene>
<proteinExistence type="predicted"/>
<keyword evidence="1" id="KW-0812">Transmembrane</keyword>
<sequence length="279" mass="31452">MIPLQVLCDQCADALSLGSDGEQSIIDFWNRHSLVINRDQQLDRVLMSIKCEPAHLFGRRGRTPATRLVESYRSYGSCESYDVIFSGESTELIRSGQGTAEAGSQTNLHEFFFRAHHVISKVYRCVYLRSSLLLKHNQNLIELLNGFSYEAIQNLTQPQINDLLELLTQLEGMIGQMEAVSRGASSLQEMHRLTLWGSFYGVFASLILSFFTMLLGGAYAYSLCRGFDKKSCLEPELGMVVGCAGIVFFVALCIIFRKRCDPILKVARRRETRASIREV</sequence>
<keyword evidence="1" id="KW-1133">Transmembrane helix</keyword>
<feature type="transmembrane region" description="Helical" evidence="1">
    <location>
        <begin position="237"/>
        <end position="256"/>
    </location>
</feature>